<dbReference type="InterPro" id="IPR037522">
    <property type="entry name" value="HD_GYP_dom"/>
</dbReference>
<dbReference type="Gene3D" id="1.10.3210.10">
    <property type="entry name" value="Hypothetical protein af1432"/>
    <property type="match status" value="2"/>
</dbReference>
<dbReference type="SMART" id="SM00471">
    <property type="entry name" value="HDc"/>
    <property type="match status" value="2"/>
</dbReference>
<reference evidence="2 3" key="1">
    <citation type="submission" date="2017-02" db="EMBL/GenBank/DDBJ databases">
        <authorList>
            <person name="Peterson S.W."/>
        </authorList>
    </citation>
    <scope>NUCLEOTIDE SEQUENCE [LARGE SCALE GENOMIC DNA]</scope>
    <source>
        <strain evidence="2 3">M1</strain>
    </source>
</reference>
<dbReference type="OrthoDB" id="9804747at2"/>
<feature type="domain" description="HD-GYP" evidence="1">
    <location>
        <begin position="208"/>
        <end position="404"/>
    </location>
</feature>
<protein>
    <submittedName>
        <fullName evidence="2">HD-GYP domain</fullName>
    </submittedName>
</protein>
<dbReference type="InterPro" id="IPR003607">
    <property type="entry name" value="HD/PDEase_dom"/>
</dbReference>
<dbReference type="PANTHER" id="PTHR43155:SF1">
    <property type="entry name" value="3'3'-CGAMP-SPECIFIC PHOSPHODIESTERASE 1"/>
    <property type="match status" value="1"/>
</dbReference>
<evidence type="ECO:0000313" key="3">
    <source>
        <dbReference type="Proteomes" id="UP000190285"/>
    </source>
</evidence>
<dbReference type="EMBL" id="FUZT01000010">
    <property type="protein sequence ID" value="SKC83301.1"/>
    <property type="molecule type" value="Genomic_DNA"/>
</dbReference>
<dbReference type="STRING" id="36842.SAMN02194393_03875"/>
<dbReference type="PANTHER" id="PTHR43155">
    <property type="entry name" value="CYCLIC DI-GMP PHOSPHODIESTERASE PA4108-RELATED"/>
    <property type="match status" value="1"/>
</dbReference>
<organism evidence="2 3">
    <name type="scientific">Maledivibacter halophilus</name>
    <dbReference type="NCBI Taxonomy" id="36842"/>
    <lineage>
        <taxon>Bacteria</taxon>
        <taxon>Bacillati</taxon>
        <taxon>Bacillota</taxon>
        <taxon>Clostridia</taxon>
        <taxon>Peptostreptococcales</taxon>
        <taxon>Caminicellaceae</taxon>
        <taxon>Maledivibacter</taxon>
    </lineage>
</organism>
<proteinExistence type="predicted"/>
<dbReference type="InterPro" id="IPR006674">
    <property type="entry name" value="HD_domain"/>
</dbReference>
<dbReference type="Pfam" id="PF01966">
    <property type="entry name" value="HD"/>
    <property type="match status" value="1"/>
</dbReference>
<gene>
    <name evidence="2" type="ORF">SAMN02194393_03875</name>
</gene>
<dbReference type="AlphaFoldDB" id="A0A1T5M4Y6"/>
<evidence type="ECO:0000313" key="2">
    <source>
        <dbReference type="EMBL" id="SKC83301.1"/>
    </source>
</evidence>
<dbReference type="RefSeq" id="WP_079493902.1">
    <property type="nucleotide sequence ID" value="NZ_FUZT01000010.1"/>
</dbReference>
<keyword evidence="3" id="KW-1185">Reference proteome</keyword>
<name>A0A1T5M4Y6_9FIRM</name>
<accession>A0A1T5M4Y6</accession>
<evidence type="ECO:0000259" key="1">
    <source>
        <dbReference type="PROSITE" id="PS51832"/>
    </source>
</evidence>
<dbReference type="CDD" id="cd00077">
    <property type="entry name" value="HDc"/>
    <property type="match status" value="2"/>
</dbReference>
<dbReference type="Pfam" id="PF13487">
    <property type="entry name" value="HD_5"/>
    <property type="match status" value="1"/>
</dbReference>
<dbReference type="Proteomes" id="UP000190285">
    <property type="component" value="Unassembled WGS sequence"/>
</dbReference>
<dbReference type="SUPFAM" id="SSF109604">
    <property type="entry name" value="HD-domain/PDEase-like"/>
    <property type="match status" value="2"/>
</dbReference>
<dbReference type="PROSITE" id="PS51832">
    <property type="entry name" value="HD_GYP"/>
    <property type="match status" value="1"/>
</dbReference>
<sequence>MEEIKIPQTDLILALSESLDLISSSIVGHHVRVAFMSLKLGVKLEMEKKDIQDLIYAALLHDSGALSLKERLDSLEFDLKDPHFHSVVGYNLIKVYKPFNQISNIIRCHHVRWDEMDNFKKKNVEIPLGSQIIYLIDRVDVLMNWGRNPYSQIDYIAKQISRDRGKKFNPDIVDAFIEPGEFKTILQALDSENIKAVFYSWLEGKLLDIDELLDIGKIFERIIDFRSRFTATHSSGVAYTACKLAKLSKMEDTQIKMMKIAGNLHDLGKLAVPKELLEKPASLSRNEFEIVKKHVYYTYIILKKIRGIGEIYEWAGLHHERLNGKGYPFKKTASQLSFGSRIMAVSDIFTAISEDRPYRKGMEKKKALKVLDGMAKRNEIDGDILSILKSNYDEINEGRSRVQRKIVHEFNGFWDEVDSIYGEI</sequence>